<gene>
    <name evidence="1" type="ORF">NADFUDRAFT_71234</name>
</gene>
<dbReference type="AlphaFoldDB" id="A0A1E3PFF6"/>
<name>A0A1E3PFF6_9ASCO</name>
<sequence length="70" mass="7993">MPELLAQFPENGLEFITSTTDSQPSTLFLEQVRFKQHPASILATLPSVKDYTYWVLIGQAAVFQKMTRNF</sequence>
<reference evidence="1 2" key="1">
    <citation type="journal article" date="2016" name="Proc. Natl. Acad. Sci. U.S.A.">
        <title>Comparative genomics of biotechnologically important yeasts.</title>
        <authorList>
            <person name="Riley R."/>
            <person name="Haridas S."/>
            <person name="Wolfe K.H."/>
            <person name="Lopes M.R."/>
            <person name="Hittinger C.T."/>
            <person name="Goeker M."/>
            <person name="Salamov A.A."/>
            <person name="Wisecaver J.H."/>
            <person name="Long T.M."/>
            <person name="Calvey C.H."/>
            <person name="Aerts A.L."/>
            <person name="Barry K.W."/>
            <person name="Choi C."/>
            <person name="Clum A."/>
            <person name="Coughlan A.Y."/>
            <person name="Deshpande S."/>
            <person name="Douglass A.P."/>
            <person name="Hanson S.J."/>
            <person name="Klenk H.-P."/>
            <person name="LaButti K.M."/>
            <person name="Lapidus A."/>
            <person name="Lindquist E.A."/>
            <person name="Lipzen A.M."/>
            <person name="Meier-Kolthoff J.P."/>
            <person name="Ohm R.A."/>
            <person name="Otillar R.P."/>
            <person name="Pangilinan J.L."/>
            <person name="Peng Y."/>
            <person name="Rokas A."/>
            <person name="Rosa C.A."/>
            <person name="Scheuner C."/>
            <person name="Sibirny A.A."/>
            <person name="Slot J.C."/>
            <person name="Stielow J.B."/>
            <person name="Sun H."/>
            <person name="Kurtzman C.P."/>
            <person name="Blackwell M."/>
            <person name="Grigoriev I.V."/>
            <person name="Jeffries T.W."/>
        </authorList>
    </citation>
    <scope>NUCLEOTIDE SEQUENCE [LARGE SCALE GENOMIC DNA]</scope>
    <source>
        <strain evidence="1 2">DSM 6958</strain>
    </source>
</reference>
<dbReference type="EMBL" id="KV454412">
    <property type="protein sequence ID" value="ODQ64135.1"/>
    <property type="molecule type" value="Genomic_DNA"/>
</dbReference>
<accession>A0A1E3PFF6</accession>
<evidence type="ECO:0000313" key="2">
    <source>
        <dbReference type="Proteomes" id="UP000095009"/>
    </source>
</evidence>
<organism evidence="1 2">
    <name type="scientific">Nadsonia fulvescens var. elongata DSM 6958</name>
    <dbReference type="NCBI Taxonomy" id="857566"/>
    <lineage>
        <taxon>Eukaryota</taxon>
        <taxon>Fungi</taxon>
        <taxon>Dikarya</taxon>
        <taxon>Ascomycota</taxon>
        <taxon>Saccharomycotina</taxon>
        <taxon>Dipodascomycetes</taxon>
        <taxon>Dipodascales</taxon>
        <taxon>Dipodascales incertae sedis</taxon>
        <taxon>Nadsonia</taxon>
    </lineage>
</organism>
<dbReference type="Proteomes" id="UP000095009">
    <property type="component" value="Unassembled WGS sequence"/>
</dbReference>
<evidence type="ECO:0000313" key="1">
    <source>
        <dbReference type="EMBL" id="ODQ64135.1"/>
    </source>
</evidence>
<keyword evidence="2" id="KW-1185">Reference proteome</keyword>
<proteinExistence type="predicted"/>
<protein>
    <submittedName>
        <fullName evidence="1">Uncharacterized protein</fullName>
    </submittedName>
</protein>